<feature type="compositionally biased region" description="Basic residues" evidence="1">
    <location>
        <begin position="371"/>
        <end position="380"/>
    </location>
</feature>
<feature type="region of interest" description="Disordered" evidence="1">
    <location>
        <begin position="93"/>
        <end position="127"/>
    </location>
</feature>
<feature type="compositionally biased region" description="Basic and acidic residues" evidence="1">
    <location>
        <begin position="381"/>
        <end position="391"/>
    </location>
</feature>
<evidence type="ECO:0000313" key="3">
    <source>
        <dbReference type="Proteomes" id="UP001152607"/>
    </source>
</evidence>
<evidence type="ECO:0000256" key="1">
    <source>
        <dbReference type="SAM" id="MobiDB-lite"/>
    </source>
</evidence>
<feature type="region of interest" description="Disordered" evidence="1">
    <location>
        <begin position="344"/>
        <end position="391"/>
    </location>
</feature>
<sequence>MSCIIKTPPPPANGTVPDVMRLTHILTPPAQEPEIFKFTAPPANMVNHTPPADEFSDDPADEKPVSAGHAVDDSDSQANVQVASDDAMNVAATSEDPAQTAHADNSSMAENDSEQMPPSSFKDESISSQPVQIISEDIPASDGIDHDDREFECANDAQTRCMTGQYKINLSRKVISDHFGRNKACTRVIDFWPLFCRKHYQRATYNNKAWQARKISLILEQFDEIDYQIPGTLYNVAFKKSEENRLNTYARKITMGVSEDKAAEMVEPQQNGKNFEAPINVLRDLEANGHLGKNKTSYDVKNTVAFIKDMLENDETANVPSIEFLPQLDRNGNVVTYGVPATKKTVSKKTVSKKKASSSRVSSKGKVTKSSSRKSSGKSKLKVEVHSDADA</sequence>
<protein>
    <submittedName>
        <fullName evidence="2">Uncharacterized protein</fullName>
    </submittedName>
</protein>
<gene>
    <name evidence="2" type="ORF">PDIGIT_LOCUS3352</name>
</gene>
<feature type="compositionally biased region" description="Polar residues" evidence="1">
    <location>
        <begin position="102"/>
        <end position="118"/>
    </location>
</feature>
<dbReference type="OrthoDB" id="4161595at2759"/>
<feature type="region of interest" description="Disordered" evidence="1">
    <location>
        <begin position="41"/>
        <end position="79"/>
    </location>
</feature>
<dbReference type="AlphaFoldDB" id="A0A9W4U9U0"/>
<feature type="compositionally biased region" description="Basic residues" evidence="1">
    <location>
        <begin position="345"/>
        <end position="357"/>
    </location>
</feature>
<accession>A0A9W4U9U0</accession>
<evidence type="ECO:0000313" key="2">
    <source>
        <dbReference type="EMBL" id="CAI6314608.1"/>
    </source>
</evidence>
<reference evidence="2" key="1">
    <citation type="submission" date="2023-01" db="EMBL/GenBank/DDBJ databases">
        <authorList>
            <person name="Van Ghelder C."/>
            <person name="Rancurel C."/>
        </authorList>
    </citation>
    <scope>NUCLEOTIDE SEQUENCE</scope>
    <source>
        <strain evidence="2">CNCM I-4278</strain>
    </source>
</reference>
<dbReference type="EMBL" id="CAOQHR010000002">
    <property type="protein sequence ID" value="CAI6314608.1"/>
    <property type="molecule type" value="Genomic_DNA"/>
</dbReference>
<comment type="caution">
    <text evidence="2">The sequence shown here is derived from an EMBL/GenBank/DDBJ whole genome shotgun (WGS) entry which is preliminary data.</text>
</comment>
<dbReference type="Proteomes" id="UP001152607">
    <property type="component" value="Unassembled WGS sequence"/>
</dbReference>
<keyword evidence="3" id="KW-1185">Reference proteome</keyword>
<organism evidence="2 3">
    <name type="scientific">Periconia digitata</name>
    <dbReference type="NCBI Taxonomy" id="1303443"/>
    <lineage>
        <taxon>Eukaryota</taxon>
        <taxon>Fungi</taxon>
        <taxon>Dikarya</taxon>
        <taxon>Ascomycota</taxon>
        <taxon>Pezizomycotina</taxon>
        <taxon>Dothideomycetes</taxon>
        <taxon>Pleosporomycetidae</taxon>
        <taxon>Pleosporales</taxon>
        <taxon>Massarineae</taxon>
        <taxon>Periconiaceae</taxon>
        <taxon>Periconia</taxon>
    </lineage>
</organism>
<proteinExistence type="predicted"/>
<name>A0A9W4U9U0_9PLEO</name>
<feature type="compositionally biased region" description="Low complexity" evidence="1">
    <location>
        <begin position="358"/>
        <end position="370"/>
    </location>
</feature>